<dbReference type="SUPFAM" id="SSF55031">
    <property type="entry name" value="Bacterial exopeptidase dimerisation domain"/>
    <property type="match status" value="1"/>
</dbReference>
<evidence type="ECO:0000256" key="11">
    <source>
        <dbReference type="ARBA" id="ARBA00051301"/>
    </source>
</evidence>
<accession>A0A1B1N6F7</accession>
<evidence type="ECO:0000256" key="2">
    <source>
        <dbReference type="ARBA" id="ARBA00001947"/>
    </source>
</evidence>
<dbReference type="EC" id="3.5.1.18" evidence="5"/>
<dbReference type="Proteomes" id="UP000092573">
    <property type="component" value="Chromosome"/>
</dbReference>
<dbReference type="UniPathway" id="UPA00034">
    <property type="reaction ID" value="UER00021"/>
</dbReference>
<keyword evidence="14" id="KW-1185">Reference proteome</keyword>
<evidence type="ECO:0000256" key="10">
    <source>
        <dbReference type="ARBA" id="ARBA00023285"/>
    </source>
</evidence>
<dbReference type="OrthoDB" id="9792335at2"/>
<keyword evidence="8" id="KW-0378">Hydrolase</keyword>
<evidence type="ECO:0000256" key="3">
    <source>
        <dbReference type="ARBA" id="ARBA00005130"/>
    </source>
</evidence>
<dbReference type="InterPro" id="IPR010182">
    <property type="entry name" value="ArgE/DapE"/>
</dbReference>
<sequence length="393" mass="41918">MDQQRVIQVLQELVRIPSVNPAFPGGGGEAGAAAYVAVFFEQLGLSYEKQPVEKERDNVVALLPGSRPSRLLLEAHMDTVQTDGMTIEPFGGEFRDGRVWGRGACDTKASLAAMLVAVETVTRSGLIPPVTVELAAVVDEEATYKGVSALAQRIAAEEEIYVGAVVGEPTELQLIAAHKGCLRFHIEVYGLAGHSSEPGSAVNAIEQTRIVLDWLEEVALKAYPLLHHPLTGPPTHCVTRIQGGVAHNTVPDLCRITLDRRTVPGEEPLEVYAGFKAGLQKLQAEHKGLSLAVSAPFIVDCAMDTPPDADIVCGLLAAANSHGRKAEVRGAAYCSDASKLARAGVPSVVFGPGSIRQAHTRDEWVEVEQVVQAADIFLRLILGLEPDGQAVPK</sequence>
<dbReference type="InterPro" id="IPR036264">
    <property type="entry name" value="Bact_exopeptidase_dim_dom"/>
</dbReference>
<gene>
    <name evidence="13" type="ORF">AWM70_00505</name>
</gene>
<dbReference type="PANTHER" id="PTHR43808">
    <property type="entry name" value="ACETYLORNITHINE DEACETYLASE"/>
    <property type="match status" value="1"/>
</dbReference>
<keyword evidence="7" id="KW-0479">Metal-binding</keyword>
<dbReference type="GO" id="GO:0046872">
    <property type="term" value="F:metal ion binding"/>
    <property type="evidence" value="ECO:0007669"/>
    <property type="project" value="UniProtKB-KW"/>
</dbReference>
<comment type="catalytic activity">
    <reaction evidence="11">
        <text>N-succinyl-(2S,6S)-2,6-diaminopimelate + H2O = (2S,6S)-2,6-diaminopimelate + succinate</text>
        <dbReference type="Rhea" id="RHEA:22608"/>
        <dbReference type="ChEBI" id="CHEBI:15377"/>
        <dbReference type="ChEBI" id="CHEBI:30031"/>
        <dbReference type="ChEBI" id="CHEBI:57609"/>
        <dbReference type="ChEBI" id="CHEBI:58087"/>
        <dbReference type="EC" id="3.5.1.18"/>
    </reaction>
</comment>
<name>A0A1B1N6F7_9BACL</name>
<dbReference type="Gene3D" id="3.40.630.10">
    <property type="entry name" value="Zn peptidases"/>
    <property type="match status" value="1"/>
</dbReference>
<dbReference type="PROSITE" id="PS00758">
    <property type="entry name" value="ARGE_DAPE_CPG2_1"/>
    <property type="match status" value="1"/>
</dbReference>
<dbReference type="InterPro" id="IPR002933">
    <property type="entry name" value="Peptidase_M20"/>
</dbReference>
<evidence type="ECO:0000256" key="8">
    <source>
        <dbReference type="ARBA" id="ARBA00022801"/>
    </source>
</evidence>
<comment type="pathway">
    <text evidence="3">Amino-acid biosynthesis; L-lysine biosynthesis via DAP pathway; LL-2,6-diaminopimelate from (S)-tetrahydrodipicolinate (succinylase route): step 3/3.</text>
</comment>
<keyword evidence="9" id="KW-0862">Zinc</keyword>
<evidence type="ECO:0000256" key="4">
    <source>
        <dbReference type="ARBA" id="ARBA00006247"/>
    </source>
</evidence>
<comment type="similarity">
    <text evidence="4">Belongs to the peptidase M20A family.</text>
</comment>
<evidence type="ECO:0000256" key="5">
    <source>
        <dbReference type="ARBA" id="ARBA00011921"/>
    </source>
</evidence>
<organism evidence="13 14">
    <name type="scientific">Paenibacillus yonginensis</name>
    <dbReference type="NCBI Taxonomy" id="1462996"/>
    <lineage>
        <taxon>Bacteria</taxon>
        <taxon>Bacillati</taxon>
        <taxon>Bacillota</taxon>
        <taxon>Bacilli</taxon>
        <taxon>Bacillales</taxon>
        <taxon>Paenibacillaceae</taxon>
        <taxon>Paenibacillus</taxon>
    </lineage>
</organism>
<dbReference type="STRING" id="1462996.AWM70_00505"/>
<dbReference type="Pfam" id="PF07687">
    <property type="entry name" value="M20_dimer"/>
    <property type="match status" value="1"/>
</dbReference>
<dbReference type="AlphaFoldDB" id="A0A1B1N6F7"/>
<dbReference type="SUPFAM" id="SSF53187">
    <property type="entry name" value="Zn-dependent exopeptidases"/>
    <property type="match status" value="1"/>
</dbReference>
<dbReference type="GO" id="GO:0009014">
    <property type="term" value="F:succinyl-diaminopimelate desuccinylase activity"/>
    <property type="evidence" value="ECO:0007669"/>
    <property type="project" value="UniProtKB-EC"/>
</dbReference>
<comment type="cofactor">
    <cofactor evidence="2">
        <name>Zn(2+)</name>
        <dbReference type="ChEBI" id="CHEBI:29105"/>
    </cofactor>
</comment>
<evidence type="ECO:0000256" key="1">
    <source>
        <dbReference type="ARBA" id="ARBA00001941"/>
    </source>
</evidence>
<dbReference type="KEGG" id="pyg:AWM70_00505"/>
<proteinExistence type="inferred from homology"/>
<evidence type="ECO:0000256" key="7">
    <source>
        <dbReference type="ARBA" id="ARBA00022723"/>
    </source>
</evidence>
<dbReference type="InterPro" id="IPR050072">
    <property type="entry name" value="Peptidase_M20A"/>
</dbReference>
<evidence type="ECO:0000313" key="14">
    <source>
        <dbReference type="Proteomes" id="UP000092573"/>
    </source>
</evidence>
<comment type="cofactor">
    <cofactor evidence="1">
        <name>Co(2+)</name>
        <dbReference type="ChEBI" id="CHEBI:48828"/>
    </cofactor>
</comment>
<dbReference type="EMBL" id="CP014167">
    <property type="protein sequence ID" value="ANS77013.1"/>
    <property type="molecule type" value="Genomic_DNA"/>
</dbReference>
<feature type="domain" description="Peptidase M20 dimerisation" evidence="12">
    <location>
        <begin position="177"/>
        <end position="285"/>
    </location>
</feature>
<dbReference type="NCBIfam" id="TIGR01910">
    <property type="entry name" value="DapE-ArgE"/>
    <property type="match status" value="1"/>
</dbReference>
<evidence type="ECO:0000256" key="9">
    <source>
        <dbReference type="ARBA" id="ARBA00022833"/>
    </source>
</evidence>
<evidence type="ECO:0000256" key="6">
    <source>
        <dbReference type="ARBA" id="ARBA00016853"/>
    </source>
</evidence>
<dbReference type="InterPro" id="IPR011650">
    <property type="entry name" value="Peptidase_M20_dimer"/>
</dbReference>
<protein>
    <recommendedName>
        <fullName evidence="6">Probable succinyl-diaminopimelate desuccinylase</fullName>
        <ecNumber evidence="5">3.5.1.18</ecNumber>
    </recommendedName>
</protein>
<dbReference type="GO" id="GO:0009089">
    <property type="term" value="P:lysine biosynthetic process via diaminopimelate"/>
    <property type="evidence" value="ECO:0007669"/>
    <property type="project" value="UniProtKB-UniPathway"/>
</dbReference>
<evidence type="ECO:0000259" key="12">
    <source>
        <dbReference type="Pfam" id="PF07687"/>
    </source>
</evidence>
<keyword evidence="10" id="KW-0170">Cobalt</keyword>
<dbReference type="InterPro" id="IPR001261">
    <property type="entry name" value="ArgE/DapE_CS"/>
</dbReference>
<evidence type="ECO:0000313" key="13">
    <source>
        <dbReference type="EMBL" id="ANS77013.1"/>
    </source>
</evidence>
<dbReference type="Gene3D" id="3.30.70.360">
    <property type="match status" value="1"/>
</dbReference>
<dbReference type="PROSITE" id="PS00759">
    <property type="entry name" value="ARGE_DAPE_CPG2_2"/>
    <property type="match status" value="1"/>
</dbReference>
<reference evidence="13 14" key="1">
    <citation type="submission" date="2016-01" db="EMBL/GenBank/DDBJ databases">
        <title>Complete Genome Sequence of Paenibacillus yonginensis DCY84, a novel Plant Growth-Promoting Bacteria with Elicitation of Induced Systemic Resistance.</title>
        <authorList>
            <person name="Kim Y.J."/>
            <person name="Yang D.C."/>
            <person name="Sukweenadhi J."/>
        </authorList>
    </citation>
    <scope>NUCLEOTIDE SEQUENCE [LARGE SCALE GENOMIC DNA]</scope>
    <source>
        <strain evidence="13 14">DCY84</strain>
    </source>
</reference>
<dbReference type="Pfam" id="PF01546">
    <property type="entry name" value="Peptidase_M20"/>
    <property type="match status" value="1"/>
</dbReference>